<dbReference type="GO" id="GO:0051301">
    <property type="term" value="P:cell division"/>
    <property type="evidence" value="ECO:0007669"/>
    <property type="project" value="UniProtKB-KW"/>
</dbReference>
<proteinExistence type="inferred from homology"/>
<dbReference type="PANTHER" id="PTHR35794:SF2">
    <property type="entry name" value="CELL DIVISION PROTEIN DIVIVA"/>
    <property type="match status" value="1"/>
</dbReference>
<reference evidence="9" key="1">
    <citation type="submission" date="2020-10" db="EMBL/GenBank/DDBJ databases">
        <authorList>
            <person name="Gilroy R."/>
        </authorList>
    </citation>
    <scope>NUCLEOTIDE SEQUENCE</scope>
    <source>
        <strain evidence="9">ChiHjej9B8-7071</strain>
    </source>
</reference>
<keyword evidence="4" id="KW-0132">Cell division</keyword>
<accession>A0A9D1A8P8</accession>
<feature type="region of interest" description="Disordered" evidence="8">
    <location>
        <begin position="173"/>
        <end position="269"/>
    </location>
</feature>
<organism evidence="9 10">
    <name type="scientific">Candidatus Avoscillospira stercoripullorum</name>
    <dbReference type="NCBI Taxonomy" id="2840709"/>
    <lineage>
        <taxon>Bacteria</taxon>
        <taxon>Bacillati</taxon>
        <taxon>Bacillota</taxon>
        <taxon>Clostridia</taxon>
        <taxon>Eubacteriales</taxon>
        <taxon>Oscillospiraceae</taxon>
        <taxon>Oscillospiraceae incertae sedis</taxon>
        <taxon>Candidatus Avoscillospira</taxon>
    </lineage>
</organism>
<dbReference type="GO" id="GO:0005737">
    <property type="term" value="C:cytoplasm"/>
    <property type="evidence" value="ECO:0007669"/>
    <property type="project" value="UniProtKB-SubCell"/>
</dbReference>
<evidence type="ECO:0000256" key="4">
    <source>
        <dbReference type="ARBA" id="ARBA00022618"/>
    </source>
</evidence>
<keyword evidence="5 7" id="KW-0175">Coiled coil</keyword>
<feature type="compositionally biased region" description="Polar residues" evidence="8">
    <location>
        <begin position="246"/>
        <end position="269"/>
    </location>
</feature>
<evidence type="ECO:0000256" key="2">
    <source>
        <dbReference type="ARBA" id="ARBA00009008"/>
    </source>
</evidence>
<comment type="similarity">
    <text evidence="2">Belongs to the DivIVA family.</text>
</comment>
<dbReference type="Pfam" id="PF05103">
    <property type="entry name" value="DivIVA"/>
    <property type="match status" value="1"/>
</dbReference>
<feature type="coiled-coil region" evidence="7">
    <location>
        <begin position="43"/>
        <end position="102"/>
    </location>
</feature>
<evidence type="ECO:0000313" key="9">
    <source>
        <dbReference type="EMBL" id="HIR09108.1"/>
    </source>
</evidence>
<dbReference type="Proteomes" id="UP000824258">
    <property type="component" value="Unassembled WGS sequence"/>
</dbReference>
<keyword evidence="6" id="KW-0131">Cell cycle</keyword>
<reference evidence="9" key="2">
    <citation type="journal article" date="2021" name="PeerJ">
        <title>Extensive microbial diversity within the chicken gut microbiome revealed by metagenomics and culture.</title>
        <authorList>
            <person name="Gilroy R."/>
            <person name="Ravi A."/>
            <person name="Getino M."/>
            <person name="Pursley I."/>
            <person name="Horton D.L."/>
            <person name="Alikhan N.F."/>
            <person name="Baker D."/>
            <person name="Gharbi K."/>
            <person name="Hall N."/>
            <person name="Watson M."/>
            <person name="Adriaenssens E.M."/>
            <person name="Foster-Nyarko E."/>
            <person name="Jarju S."/>
            <person name="Secka A."/>
            <person name="Antonio M."/>
            <person name="Oren A."/>
            <person name="Chaudhuri R.R."/>
            <person name="La Ragione R."/>
            <person name="Hildebrand F."/>
            <person name="Pallen M.J."/>
        </authorList>
    </citation>
    <scope>NUCLEOTIDE SEQUENCE</scope>
    <source>
        <strain evidence="9">ChiHjej9B8-7071</strain>
    </source>
</reference>
<evidence type="ECO:0000256" key="3">
    <source>
        <dbReference type="ARBA" id="ARBA00022490"/>
    </source>
</evidence>
<dbReference type="PANTHER" id="PTHR35794">
    <property type="entry name" value="CELL DIVISION PROTEIN DIVIVA"/>
    <property type="match status" value="1"/>
</dbReference>
<evidence type="ECO:0000313" key="10">
    <source>
        <dbReference type="Proteomes" id="UP000824258"/>
    </source>
</evidence>
<gene>
    <name evidence="9" type="ORF">IAA70_01745</name>
</gene>
<protein>
    <submittedName>
        <fullName evidence="9">DivIVA domain-containing protein</fullName>
    </submittedName>
</protein>
<dbReference type="NCBIfam" id="TIGR03544">
    <property type="entry name" value="DivI1A_domain"/>
    <property type="match status" value="1"/>
</dbReference>
<evidence type="ECO:0000256" key="6">
    <source>
        <dbReference type="ARBA" id="ARBA00023306"/>
    </source>
</evidence>
<sequence>MFTPQEIQEKTFTKAVFGGYDMQMVDDFLEPLSEDYITLYKENAVLKSKMKVLVEKLEEYRSQEQSMRKAILSAQRTADAMVAEAEKKCARLMSDAASAAQDRSQDAEVIVSQEQERINCAKKAAQNFIDVIERDIRGHLELLESLKKRDMSLELQQQLPPRKPYDYEADEEKPLVVPKSAPKTQPVEKAAPQPAPAEKPAPIPAPAEEPETTEEIAHEIEQNLSRMMDADISSAAPSQPGKASTHADSSTIKFTNLQFGRNYDPTSGT</sequence>
<dbReference type="InterPro" id="IPR019933">
    <property type="entry name" value="DivIVA_domain"/>
</dbReference>
<dbReference type="InterPro" id="IPR007793">
    <property type="entry name" value="DivIVA_fam"/>
</dbReference>
<dbReference type="Gene3D" id="6.10.250.660">
    <property type="match status" value="1"/>
</dbReference>
<evidence type="ECO:0000256" key="7">
    <source>
        <dbReference type="SAM" id="Coils"/>
    </source>
</evidence>
<evidence type="ECO:0000256" key="5">
    <source>
        <dbReference type="ARBA" id="ARBA00023054"/>
    </source>
</evidence>
<feature type="compositionally biased region" description="Pro residues" evidence="8">
    <location>
        <begin position="193"/>
        <end position="207"/>
    </location>
</feature>
<comment type="subcellular location">
    <subcellularLocation>
        <location evidence="1">Cytoplasm</location>
    </subcellularLocation>
</comment>
<name>A0A9D1A8P8_9FIRM</name>
<comment type="caution">
    <text evidence="9">The sequence shown here is derived from an EMBL/GenBank/DDBJ whole genome shotgun (WGS) entry which is preliminary data.</text>
</comment>
<dbReference type="EMBL" id="DVGD01000049">
    <property type="protein sequence ID" value="HIR09108.1"/>
    <property type="molecule type" value="Genomic_DNA"/>
</dbReference>
<keyword evidence="3" id="KW-0963">Cytoplasm</keyword>
<dbReference type="AlphaFoldDB" id="A0A9D1A8P8"/>
<evidence type="ECO:0000256" key="8">
    <source>
        <dbReference type="SAM" id="MobiDB-lite"/>
    </source>
</evidence>
<evidence type="ECO:0000256" key="1">
    <source>
        <dbReference type="ARBA" id="ARBA00004496"/>
    </source>
</evidence>